<feature type="signal peptide" evidence="1">
    <location>
        <begin position="1"/>
        <end position="18"/>
    </location>
</feature>
<accession>A0AAN6XNJ3</accession>
<reference evidence="2" key="2">
    <citation type="submission" date="2023-05" db="EMBL/GenBank/DDBJ databases">
        <authorList>
            <consortium name="Lawrence Berkeley National Laboratory"/>
            <person name="Steindorff A."/>
            <person name="Hensen N."/>
            <person name="Bonometti L."/>
            <person name="Westerberg I."/>
            <person name="Brannstrom I.O."/>
            <person name="Guillou S."/>
            <person name="Cros-Aarteil S."/>
            <person name="Calhoun S."/>
            <person name="Haridas S."/>
            <person name="Kuo A."/>
            <person name="Mondo S."/>
            <person name="Pangilinan J."/>
            <person name="Riley R."/>
            <person name="Labutti K."/>
            <person name="Andreopoulos B."/>
            <person name="Lipzen A."/>
            <person name="Chen C."/>
            <person name="Yanf M."/>
            <person name="Daum C."/>
            <person name="Ng V."/>
            <person name="Clum A."/>
            <person name="Ohm R."/>
            <person name="Martin F."/>
            <person name="Silar P."/>
            <person name="Natvig D."/>
            <person name="Lalanne C."/>
            <person name="Gautier V."/>
            <person name="Ament-Velasquez S.L."/>
            <person name="Kruys A."/>
            <person name="Hutchinson M.I."/>
            <person name="Powell A.J."/>
            <person name="Barry K."/>
            <person name="Miller A.N."/>
            <person name="Grigoriev I.V."/>
            <person name="Debuchy R."/>
            <person name="Gladieux P."/>
            <person name="Thoren M.H."/>
            <person name="Johannesson H."/>
        </authorList>
    </citation>
    <scope>NUCLEOTIDE SEQUENCE</scope>
    <source>
        <strain evidence="2">CBS 315.58</strain>
    </source>
</reference>
<evidence type="ECO:0000313" key="2">
    <source>
        <dbReference type="EMBL" id="KAK4201722.1"/>
    </source>
</evidence>
<organism evidence="2 3">
    <name type="scientific">Triangularia verruculosa</name>
    <dbReference type="NCBI Taxonomy" id="2587418"/>
    <lineage>
        <taxon>Eukaryota</taxon>
        <taxon>Fungi</taxon>
        <taxon>Dikarya</taxon>
        <taxon>Ascomycota</taxon>
        <taxon>Pezizomycotina</taxon>
        <taxon>Sordariomycetes</taxon>
        <taxon>Sordariomycetidae</taxon>
        <taxon>Sordariales</taxon>
        <taxon>Podosporaceae</taxon>
        <taxon>Triangularia</taxon>
    </lineage>
</organism>
<gene>
    <name evidence="2" type="ORF">QBC40DRAFT_263983</name>
</gene>
<dbReference type="EMBL" id="MU863904">
    <property type="protein sequence ID" value="KAK4201722.1"/>
    <property type="molecule type" value="Genomic_DNA"/>
</dbReference>
<dbReference type="AlphaFoldDB" id="A0AAN6XNJ3"/>
<protein>
    <recommendedName>
        <fullName evidence="4">Extracellular membrane protein CFEM domain-containing protein</fullName>
    </recommendedName>
</protein>
<feature type="chain" id="PRO_5043045200" description="Extracellular membrane protein CFEM domain-containing protein" evidence="1">
    <location>
        <begin position="19"/>
        <end position="133"/>
    </location>
</feature>
<evidence type="ECO:0008006" key="4">
    <source>
        <dbReference type="Google" id="ProtNLM"/>
    </source>
</evidence>
<sequence length="133" mass="14562">MKLSAALVGVLCSAFAAAAPSLPKTGLVARQGEPVMPGPARVPSPLKSSCNNECLERNYFMVGCSHAHHWSCLCTEFDNGDWDLPSMIQQCFQQSCNGPEDMNSWRGIKKIHCEKEARSIAKTDVWGSYLARS</sequence>
<name>A0AAN6XNJ3_9PEZI</name>
<dbReference type="Proteomes" id="UP001303160">
    <property type="component" value="Unassembled WGS sequence"/>
</dbReference>
<keyword evidence="1" id="KW-0732">Signal</keyword>
<reference evidence="2" key="1">
    <citation type="journal article" date="2023" name="Mol. Phylogenet. Evol.">
        <title>Genome-scale phylogeny and comparative genomics of the fungal order Sordariales.</title>
        <authorList>
            <person name="Hensen N."/>
            <person name="Bonometti L."/>
            <person name="Westerberg I."/>
            <person name="Brannstrom I.O."/>
            <person name="Guillou S."/>
            <person name="Cros-Aarteil S."/>
            <person name="Calhoun S."/>
            <person name="Haridas S."/>
            <person name="Kuo A."/>
            <person name="Mondo S."/>
            <person name="Pangilinan J."/>
            <person name="Riley R."/>
            <person name="LaButti K."/>
            <person name="Andreopoulos B."/>
            <person name="Lipzen A."/>
            <person name="Chen C."/>
            <person name="Yan M."/>
            <person name="Daum C."/>
            <person name="Ng V."/>
            <person name="Clum A."/>
            <person name="Steindorff A."/>
            <person name="Ohm R.A."/>
            <person name="Martin F."/>
            <person name="Silar P."/>
            <person name="Natvig D.O."/>
            <person name="Lalanne C."/>
            <person name="Gautier V."/>
            <person name="Ament-Velasquez S.L."/>
            <person name="Kruys A."/>
            <person name="Hutchinson M.I."/>
            <person name="Powell A.J."/>
            <person name="Barry K."/>
            <person name="Miller A.N."/>
            <person name="Grigoriev I.V."/>
            <person name="Debuchy R."/>
            <person name="Gladieux P."/>
            <person name="Hiltunen Thoren M."/>
            <person name="Johannesson H."/>
        </authorList>
    </citation>
    <scope>NUCLEOTIDE SEQUENCE</scope>
    <source>
        <strain evidence="2">CBS 315.58</strain>
    </source>
</reference>
<keyword evidence="3" id="KW-1185">Reference proteome</keyword>
<evidence type="ECO:0000256" key="1">
    <source>
        <dbReference type="SAM" id="SignalP"/>
    </source>
</evidence>
<comment type="caution">
    <text evidence="2">The sequence shown here is derived from an EMBL/GenBank/DDBJ whole genome shotgun (WGS) entry which is preliminary data.</text>
</comment>
<evidence type="ECO:0000313" key="3">
    <source>
        <dbReference type="Proteomes" id="UP001303160"/>
    </source>
</evidence>
<proteinExistence type="predicted"/>